<accession>A0A6C0B8S7</accession>
<sequence length="210" mass="24722">MAQFPPNMTQVPWNQLAPETTYYIQSIYNNPGRSGKKVGVFDKIEDNDGTRYAKFKYLSDLPGATMDTGLGTLETNSYSTFATRFALPTARNIEKRKAMQKAINGHFMTKKEEQEQEQEEEQEEEEEEQEEEQERRTGKRKRKEEQEKEQEEQERRKGKRKKNITSIGDYLSEGWFGGTRKRKYKKSKKSIKSKKSKKSRKLKKSKKSRK</sequence>
<protein>
    <submittedName>
        <fullName evidence="2">Uncharacterized protein</fullName>
    </submittedName>
</protein>
<dbReference type="AlphaFoldDB" id="A0A6C0B8S7"/>
<organism evidence="2">
    <name type="scientific">viral metagenome</name>
    <dbReference type="NCBI Taxonomy" id="1070528"/>
    <lineage>
        <taxon>unclassified sequences</taxon>
        <taxon>metagenomes</taxon>
        <taxon>organismal metagenomes</taxon>
    </lineage>
</organism>
<dbReference type="EMBL" id="MN739102">
    <property type="protein sequence ID" value="QHS88645.1"/>
    <property type="molecule type" value="Genomic_DNA"/>
</dbReference>
<feature type="region of interest" description="Disordered" evidence="1">
    <location>
        <begin position="107"/>
        <end position="210"/>
    </location>
</feature>
<name>A0A6C0B8S7_9ZZZZ</name>
<proteinExistence type="predicted"/>
<evidence type="ECO:0000256" key="1">
    <source>
        <dbReference type="SAM" id="MobiDB-lite"/>
    </source>
</evidence>
<feature type="compositionally biased region" description="Acidic residues" evidence="1">
    <location>
        <begin position="114"/>
        <end position="132"/>
    </location>
</feature>
<feature type="compositionally biased region" description="Basic residues" evidence="1">
    <location>
        <begin position="179"/>
        <end position="210"/>
    </location>
</feature>
<reference evidence="2" key="1">
    <citation type="journal article" date="2020" name="Nature">
        <title>Giant virus diversity and host interactions through global metagenomics.</title>
        <authorList>
            <person name="Schulz F."/>
            <person name="Roux S."/>
            <person name="Paez-Espino D."/>
            <person name="Jungbluth S."/>
            <person name="Walsh D.A."/>
            <person name="Denef V.J."/>
            <person name="McMahon K.D."/>
            <person name="Konstantinidis K.T."/>
            <person name="Eloe-Fadrosh E.A."/>
            <person name="Kyrpides N.C."/>
            <person name="Woyke T."/>
        </authorList>
    </citation>
    <scope>NUCLEOTIDE SEQUENCE</scope>
    <source>
        <strain evidence="2">GVMAG-M-3300010158-59</strain>
    </source>
</reference>
<evidence type="ECO:0000313" key="2">
    <source>
        <dbReference type="EMBL" id="QHS88645.1"/>
    </source>
</evidence>